<reference evidence="3" key="1">
    <citation type="submission" date="2025-08" db="UniProtKB">
        <authorList>
            <consortium name="RefSeq"/>
        </authorList>
    </citation>
    <scope>IDENTIFICATION</scope>
</reference>
<evidence type="ECO:0000313" key="3">
    <source>
        <dbReference type="RefSeq" id="XP_065675532.1"/>
    </source>
</evidence>
<name>A0ABM4DLW6_HYDVU</name>
<dbReference type="InterPro" id="IPR012337">
    <property type="entry name" value="RNaseH-like_sf"/>
</dbReference>
<organism evidence="2 3">
    <name type="scientific">Hydra vulgaris</name>
    <name type="common">Hydra</name>
    <name type="synonym">Hydra attenuata</name>
    <dbReference type="NCBI Taxonomy" id="6087"/>
    <lineage>
        <taxon>Eukaryota</taxon>
        <taxon>Metazoa</taxon>
        <taxon>Cnidaria</taxon>
        <taxon>Hydrozoa</taxon>
        <taxon>Hydroidolina</taxon>
        <taxon>Anthoathecata</taxon>
        <taxon>Aplanulata</taxon>
        <taxon>Hydridae</taxon>
        <taxon>Hydra</taxon>
    </lineage>
</organism>
<keyword evidence="2" id="KW-1185">Reference proteome</keyword>
<proteinExistence type="predicted"/>
<evidence type="ECO:0000313" key="2">
    <source>
        <dbReference type="Proteomes" id="UP001652625"/>
    </source>
</evidence>
<dbReference type="InterPro" id="IPR025398">
    <property type="entry name" value="DUF4371"/>
</dbReference>
<evidence type="ECO:0000259" key="1">
    <source>
        <dbReference type="Pfam" id="PF14291"/>
    </source>
</evidence>
<dbReference type="PANTHER" id="PTHR45913:SF21">
    <property type="entry name" value="DUF4371 DOMAIN-CONTAINING PROTEIN"/>
    <property type="match status" value="1"/>
</dbReference>
<feature type="domain" description="DUF4371" evidence="1">
    <location>
        <begin position="54"/>
        <end position="149"/>
    </location>
</feature>
<dbReference type="PANTHER" id="PTHR45913">
    <property type="entry name" value="EPM2A-INTERACTING PROTEIN 1"/>
    <property type="match status" value="1"/>
</dbReference>
<dbReference type="GeneID" id="136091751"/>
<sequence length="321" mass="37513">MTIAKSDNKALHNKSKKRKIRSFHGDWTEKYQNSKVNLNICVSQHTTERRIFEICIEVEKHLLNELKNCEAFNLALDESTDIQDKPQMAVFVRYVTSDVLVKEELLDLVELKDTTRGIDLKEALNNVLVKANAPKNKLVSVATDGATAMVRKHIRLMGLLNSDPTYPEFIPVHFVIHREHLAAKHFNFPIVIKSVLEIVNYIQSNAKNHRYFKNFVSELDLANKPSDFLFYCAVRWLSRSDVLYRFVELLELIKCFLPKKQKTFKIFENVNFSQDLLFLTDVMQHLQNLNLSLQAKEKNISDLAETIFRFQKFLYFKKIFP</sequence>
<dbReference type="Proteomes" id="UP001652625">
    <property type="component" value="Chromosome 15"/>
</dbReference>
<gene>
    <name evidence="3" type="primary">LOC136091751</name>
</gene>
<protein>
    <submittedName>
        <fullName evidence="3">Protein FAM200A-like</fullName>
    </submittedName>
</protein>
<dbReference type="Pfam" id="PF14291">
    <property type="entry name" value="DUF4371"/>
    <property type="match status" value="1"/>
</dbReference>
<dbReference type="RefSeq" id="XP_065675532.1">
    <property type="nucleotide sequence ID" value="XM_065819460.1"/>
</dbReference>
<accession>A0ABM4DLW6</accession>
<dbReference type="SUPFAM" id="SSF53098">
    <property type="entry name" value="Ribonuclease H-like"/>
    <property type="match status" value="1"/>
</dbReference>